<dbReference type="AlphaFoldDB" id="A0A2N9FFL2"/>
<proteinExistence type="predicted"/>
<name>A0A2N9FFL2_FAGSY</name>
<sequence length="152" mass="16481">MLAQEDEDKHKHAIYYPKAHAYFAGTSSIGDRQDGSIKISLRKACSHGKIIKMAGEDSVNDDFPDEDVLNIDEGTTWKMYLDGASNQHGYGVGVLLIAPNGVHIPLLAKLNFVATNNVAEYEACIVGLEAFLAIDVKEVEIYGDSALVLAQA</sequence>
<dbReference type="GO" id="GO:0004523">
    <property type="term" value="F:RNA-DNA hybrid ribonuclease activity"/>
    <property type="evidence" value="ECO:0007669"/>
    <property type="project" value="InterPro"/>
</dbReference>
<dbReference type="Gene3D" id="3.30.420.10">
    <property type="entry name" value="Ribonuclease H-like superfamily/Ribonuclease H"/>
    <property type="match status" value="1"/>
</dbReference>
<dbReference type="Pfam" id="PF13456">
    <property type="entry name" value="RVT_3"/>
    <property type="match status" value="1"/>
</dbReference>
<evidence type="ECO:0000313" key="2">
    <source>
        <dbReference type="EMBL" id="SPC85830.1"/>
    </source>
</evidence>
<protein>
    <recommendedName>
        <fullName evidence="1">RNase H type-1 domain-containing protein</fullName>
    </recommendedName>
</protein>
<accession>A0A2N9FFL2</accession>
<dbReference type="InterPro" id="IPR036397">
    <property type="entry name" value="RNaseH_sf"/>
</dbReference>
<dbReference type="InterPro" id="IPR012337">
    <property type="entry name" value="RNaseH-like_sf"/>
</dbReference>
<evidence type="ECO:0000259" key="1">
    <source>
        <dbReference type="PROSITE" id="PS50879"/>
    </source>
</evidence>
<gene>
    <name evidence="2" type="ORF">FSB_LOCUS13712</name>
</gene>
<dbReference type="PANTHER" id="PTHR48475:SF1">
    <property type="entry name" value="RNASE H TYPE-1 DOMAIN-CONTAINING PROTEIN"/>
    <property type="match status" value="1"/>
</dbReference>
<dbReference type="PROSITE" id="PS50879">
    <property type="entry name" value="RNASE_H_1"/>
    <property type="match status" value="1"/>
</dbReference>
<dbReference type="SUPFAM" id="SSF53098">
    <property type="entry name" value="Ribonuclease H-like"/>
    <property type="match status" value="1"/>
</dbReference>
<dbReference type="EMBL" id="OIVN01000804">
    <property type="protein sequence ID" value="SPC85830.1"/>
    <property type="molecule type" value="Genomic_DNA"/>
</dbReference>
<organism evidence="2">
    <name type="scientific">Fagus sylvatica</name>
    <name type="common">Beechnut</name>
    <dbReference type="NCBI Taxonomy" id="28930"/>
    <lineage>
        <taxon>Eukaryota</taxon>
        <taxon>Viridiplantae</taxon>
        <taxon>Streptophyta</taxon>
        <taxon>Embryophyta</taxon>
        <taxon>Tracheophyta</taxon>
        <taxon>Spermatophyta</taxon>
        <taxon>Magnoliopsida</taxon>
        <taxon>eudicotyledons</taxon>
        <taxon>Gunneridae</taxon>
        <taxon>Pentapetalae</taxon>
        <taxon>rosids</taxon>
        <taxon>fabids</taxon>
        <taxon>Fagales</taxon>
        <taxon>Fagaceae</taxon>
        <taxon>Fagus</taxon>
    </lineage>
</organism>
<feature type="domain" description="RNase H type-1" evidence="1">
    <location>
        <begin position="73"/>
        <end position="152"/>
    </location>
</feature>
<reference evidence="2" key="1">
    <citation type="submission" date="2018-02" db="EMBL/GenBank/DDBJ databases">
        <authorList>
            <person name="Cohen D.B."/>
            <person name="Kent A.D."/>
        </authorList>
    </citation>
    <scope>NUCLEOTIDE SEQUENCE</scope>
</reference>
<dbReference type="PANTHER" id="PTHR48475">
    <property type="entry name" value="RIBONUCLEASE H"/>
    <property type="match status" value="1"/>
</dbReference>
<dbReference type="InterPro" id="IPR002156">
    <property type="entry name" value="RNaseH_domain"/>
</dbReference>
<dbReference type="GO" id="GO:0003676">
    <property type="term" value="F:nucleic acid binding"/>
    <property type="evidence" value="ECO:0007669"/>
    <property type="project" value="InterPro"/>
</dbReference>